<evidence type="ECO:0000313" key="2">
    <source>
        <dbReference type="EMBL" id="GER53848.1"/>
    </source>
</evidence>
<name>A0A5A7R8R6_STRAF</name>
<reference evidence="3" key="1">
    <citation type="journal article" date="2019" name="Curr. Biol.">
        <title>Genome Sequence of Striga asiatica Provides Insight into the Evolution of Plant Parasitism.</title>
        <authorList>
            <person name="Yoshida S."/>
            <person name="Kim S."/>
            <person name="Wafula E.K."/>
            <person name="Tanskanen J."/>
            <person name="Kim Y.M."/>
            <person name="Honaas L."/>
            <person name="Yang Z."/>
            <person name="Spallek T."/>
            <person name="Conn C.E."/>
            <person name="Ichihashi Y."/>
            <person name="Cheong K."/>
            <person name="Cui S."/>
            <person name="Der J.P."/>
            <person name="Gundlach H."/>
            <person name="Jiao Y."/>
            <person name="Hori C."/>
            <person name="Ishida J.K."/>
            <person name="Kasahara H."/>
            <person name="Kiba T."/>
            <person name="Kim M.S."/>
            <person name="Koo N."/>
            <person name="Laohavisit A."/>
            <person name="Lee Y.H."/>
            <person name="Lumba S."/>
            <person name="McCourt P."/>
            <person name="Mortimer J.C."/>
            <person name="Mutuku J.M."/>
            <person name="Nomura T."/>
            <person name="Sasaki-Sekimoto Y."/>
            <person name="Seto Y."/>
            <person name="Wang Y."/>
            <person name="Wakatake T."/>
            <person name="Sakakibara H."/>
            <person name="Demura T."/>
            <person name="Yamaguchi S."/>
            <person name="Yoneyama K."/>
            <person name="Manabe R.I."/>
            <person name="Nelson D.C."/>
            <person name="Schulman A.H."/>
            <person name="Timko M.P."/>
            <person name="dePamphilis C.W."/>
            <person name="Choi D."/>
            <person name="Shirasu K."/>
        </authorList>
    </citation>
    <scope>NUCLEOTIDE SEQUENCE [LARGE SCALE GENOMIC DNA]</scope>
    <source>
        <strain evidence="3">cv. UVA1</strain>
    </source>
</reference>
<feature type="compositionally biased region" description="Basic and acidic residues" evidence="1">
    <location>
        <begin position="15"/>
        <end position="28"/>
    </location>
</feature>
<dbReference type="Proteomes" id="UP000325081">
    <property type="component" value="Unassembled WGS sequence"/>
</dbReference>
<keyword evidence="3" id="KW-1185">Reference proteome</keyword>
<evidence type="ECO:0000313" key="3">
    <source>
        <dbReference type="Proteomes" id="UP000325081"/>
    </source>
</evidence>
<sequence>MLIINTAQQQRRRLHQSEKKNGEIHQGEQGDDTPPGPLHRPQGHRSQELRRRHPRPPLGPLPRRRRRQVPGEGHPQGLRQEAGKEIAHQGLHQVGKERRDLEMTEMERRI</sequence>
<dbReference type="EMBL" id="BKCP01010848">
    <property type="protein sequence ID" value="GER53848.1"/>
    <property type="molecule type" value="Genomic_DNA"/>
</dbReference>
<gene>
    <name evidence="2" type="ORF">STAS_31404</name>
</gene>
<keyword evidence="2" id="KW-0808">Transferase</keyword>
<dbReference type="AlphaFoldDB" id="A0A5A7R8R6"/>
<evidence type="ECO:0000256" key="1">
    <source>
        <dbReference type="SAM" id="MobiDB-lite"/>
    </source>
</evidence>
<organism evidence="2 3">
    <name type="scientific">Striga asiatica</name>
    <name type="common">Asiatic witchweed</name>
    <name type="synonym">Buchnera asiatica</name>
    <dbReference type="NCBI Taxonomy" id="4170"/>
    <lineage>
        <taxon>Eukaryota</taxon>
        <taxon>Viridiplantae</taxon>
        <taxon>Streptophyta</taxon>
        <taxon>Embryophyta</taxon>
        <taxon>Tracheophyta</taxon>
        <taxon>Spermatophyta</taxon>
        <taxon>Magnoliopsida</taxon>
        <taxon>eudicotyledons</taxon>
        <taxon>Gunneridae</taxon>
        <taxon>Pentapetalae</taxon>
        <taxon>asterids</taxon>
        <taxon>lamiids</taxon>
        <taxon>Lamiales</taxon>
        <taxon>Orobanchaceae</taxon>
        <taxon>Buchnereae</taxon>
        <taxon>Striga</taxon>
    </lineage>
</organism>
<feature type="region of interest" description="Disordered" evidence="1">
    <location>
        <begin position="1"/>
        <end position="110"/>
    </location>
</feature>
<dbReference type="GO" id="GO:0016740">
    <property type="term" value="F:transferase activity"/>
    <property type="evidence" value="ECO:0007669"/>
    <property type="project" value="UniProtKB-KW"/>
</dbReference>
<proteinExistence type="predicted"/>
<accession>A0A5A7R8R6</accession>
<comment type="caution">
    <text evidence="2">The sequence shown here is derived from an EMBL/GenBank/DDBJ whole genome shotgun (WGS) entry which is preliminary data.</text>
</comment>
<feature type="compositionally biased region" description="Basic and acidic residues" evidence="1">
    <location>
        <begin position="94"/>
        <end position="110"/>
    </location>
</feature>
<protein>
    <submittedName>
        <fullName evidence="2">Palmitoyltransferase ZDHHC5</fullName>
    </submittedName>
</protein>